<name>A0A4Y2PJ93_ARAVE</name>
<evidence type="ECO:0000313" key="2">
    <source>
        <dbReference type="Proteomes" id="UP000499080"/>
    </source>
</evidence>
<dbReference type="AlphaFoldDB" id="A0A4Y2PJ93"/>
<gene>
    <name evidence="1" type="ORF">AVEN_195912_1</name>
</gene>
<keyword evidence="2" id="KW-1185">Reference proteome</keyword>
<reference evidence="1 2" key="1">
    <citation type="journal article" date="2019" name="Sci. Rep.">
        <title>Orb-weaving spider Araneus ventricosus genome elucidates the spidroin gene catalogue.</title>
        <authorList>
            <person name="Kono N."/>
            <person name="Nakamura H."/>
            <person name="Ohtoshi R."/>
            <person name="Moran D.A.P."/>
            <person name="Shinohara A."/>
            <person name="Yoshida Y."/>
            <person name="Fujiwara M."/>
            <person name="Mori M."/>
            <person name="Tomita M."/>
            <person name="Arakawa K."/>
        </authorList>
    </citation>
    <scope>NUCLEOTIDE SEQUENCE [LARGE SCALE GENOMIC DNA]</scope>
</reference>
<accession>A0A4Y2PJ93</accession>
<dbReference type="EMBL" id="BGPR01133305">
    <property type="protein sequence ID" value="GBN51003.1"/>
    <property type="molecule type" value="Genomic_DNA"/>
</dbReference>
<evidence type="ECO:0000313" key="1">
    <source>
        <dbReference type="EMBL" id="GBN51003.1"/>
    </source>
</evidence>
<sequence>FAIRALLYMNSQIPQHTRRYRRNTDRRTYTENEENLHFRLKLRGRKTDTCHWVMEAPSKPVKEIQGDSSKLEYVPD</sequence>
<feature type="non-terminal residue" evidence="1">
    <location>
        <position position="1"/>
    </location>
</feature>
<proteinExistence type="predicted"/>
<dbReference type="Proteomes" id="UP000499080">
    <property type="component" value="Unassembled WGS sequence"/>
</dbReference>
<protein>
    <submittedName>
        <fullName evidence="1">Uncharacterized protein</fullName>
    </submittedName>
</protein>
<organism evidence="1 2">
    <name type="scientific">Araneus ventricosus</name>
    <name type="common">Orbweaver spider</name>
    <name type="synonym">Epeira ventricosa</name>
    <dbReference type="NCBI Taxonomy" id="182803"/>
    <lineage>
        <taxon>Eukaryota</taxon>
        <taxon>Metazoa</taxon>
        <taxon>Ecdysozoa</taxon>
        <taxon>Arthropoda</taxon>
        <taxon>Chelicerata</taxon>
        <taxon>Arachnida</taxon>
        <taxon>Araneae</taxon>
        <taxon>Araneomorphae</taxon>
        <taxon>Entelegynae</taxon>
        <taxon>Araneoidea</taxon>
        <taxon>Araneidae</taxon>
        <taxon>Araneus</taxon>
    </lineage>
</organism>
<comment type="caution">
    <text evidence="1">The sequence shown here is derived from an EMBL/GenBank/DDBJ whole genome shotgun (WGS) entry which is preliminary data.</text>
</comment>